<evidence type="ECO:0000256" key="9">
    <source>
        <dbReference type="SAM" id="Coils"/>
    </source>
</evidence>
<dbReference type="Gene3D" id="3.40.50.300">
    <property type="entry name" value="P-loop containing nucleotide triphosphate hydrolases"/>
    <property type="match status" value="2"/>
</dbReference>
<dbReference type="Gene3D" id="4.10.860.10">
    <property type="entry name" value="UVR domain"/>
    <property type="match status" value="1"/>
</dbReference>
<evidence type="ECO:0000256" key="8">
    <source>
        <dbReference type="PROSITE-ProRule" id="PRU01251"/>
    </source>
</evidence>
<dbReference type="PRINTS" id="PR00300">
    <property type="entry name" value="CLPPROTEASEA"/>
</dbReference>
<evidence type="ECO:0000256" key="2">
    <source>
        <dbReference type="ARBA" id="ARBA00022737"/>
    </source>
</evidence>
<keyword evidence="6" id="KW-0143">Chaperone</keyword>
<dbReference type="InterPro" id="IPR019489">
    <property type="entry name" value="Clp_ATPase_C"/>
</dbReference>
<dbReference type="CDD" id="cd00009">
    <property type="entry name" value="AAA"/>
    <property type="match status" value="1"/>
</dbReference>
<dbReference type="InterPro" id="IPR001270">
    <property type="entry name" value="ClpA/B"/>
</dbReference>
<evidence type="ECO:0000256" key="3">
    <source>
        <dbReference type="ARBA" id="ARBA00022741"/>
    </source>
</evidence>
<evidence type="ECO:0000256" key="4">
    <source>
        <dbReference type="ARBA" id="ARBA00022840"/>
    </source>
</evidence>
<dbReference type="Pfam" id="PF00004">
    <property type="entry name" value="AAA"/>
    <property type="match status" value="1"/>
</dbReference>
<keyword evidence="14" id="KW-1185">Reference proteome</keyword>
<keyword evidence="9" id="KW-0175">Coiled coil</keyword>
<evidence type="ECO:0000256" key="10">
    <source>
        <dbReference type="SAM" id="MobiDB-lite"/>
    </source>
</evidence>
<dbReference type="FunFam" id="3.40.50.300:FF:000025">
    <property type="entry name" value="ATP-dependent Clp protease subunit"/>
    <property type="match status" value="1"/>
</dbReference>
<dbReference type="Gene3D" id="1.10.1780.10">
    <property type="entry name" value="Clp, N-terminal domain"/>
    <property type="match status" value="1"/>
</dbReference>
<evidence type="ECO:0000256" key="6">
    <source>
        <dbReference type="ARBA" id="ARBA00023186"/>
    </source>
</evidence>
<dbReference type="PANTHER" id="PTHR11638:SF18">
    <property type="entry name" value="HEAT SHOCK PROTEIN 104"/>
    <property type="match status" value="1"/>
</dbReference>
<comment type="subunit">
    <text evidence="7">Homohexamer. The oligomerization is ATP-dependent.</text>
</comment>
<dbReference type="CDD" id="cd19499">
    <property type="entry name" value="RecA-like_ClpB_Hsp104-like"/>
    <property type="match status" value="1"/>
</dbReference>
<dbReference type="SUPFAM" id="SSF81923">
    <property type="entry name" value="Double Clp-N motif"/>
    <property type="match status" value="1"/>
</dbReference>
<dbReference type="Pfam" id="PF07724">
    <property type="entry name" value="AAA_2"/>
    <property type="match status" value="1"/>
</dbReference>
<dbReference type="Pfam" id="PF17871">
    <property type="entry name" value="AAA_lid_9"/>
    <property type="match status" value="1"/>
</dbReference>
<dbReference type="Proteomes" id="UP000318578">
    <property type="component" value="Unassembled WGS sequence"/>
</dbReference>
<dbReference type="OrthoDB" id="9803641at2"/>
<dbReference type="InterPro" id="IPR028299">
    <property type="entry name" value="ClpA/B_CS2"/>
</dbReference>
<keyword evidence="3" id="KW-0547">Nucleotide-binding</keyword>
<dbReference type="RefSeq" id="WP_144643532.1">
    <property type="nucleotide sequence ID" value="NZ_BNAX01000024.1"/>
</dbReference>
<name>A0A557ZZP4_9PSEU</name>
<dbReference type="GO" id="GO:0016887">
    <property type="term" value="F:ATP hydrolysis activity"/>
    <property type="evidence" value="ECO:0007669"/>
    <property type="project" value="InterPro"/>
</dbReference>
<dbReference type="InterPro" id="IPR003593">
    <property type="entry name" value="AAA+_ATPase"/>
</dbReference>
<dbReference type="SMART" id="SM00382">
    <property type="entry name" value="AAA"/>
    <property type="match status" value="2"/>
</dbReference>
<accession>A0A557ZZP4</accession>
<evidence type="ECO:0000313" key="13">
    <source>
        <dbReference type="EMBL" id="TVT17472.1"/>
    </source>
</evidence>
<dbReference type="Pfam" id="PF10431">
    <property type="entry name" value="ClpB_D2-small"/>
    <property type="match status" value="1"/>
</dbReference>
<feature type="region of interest" description="Disordered" evidence="10">
    <location>
        <begin position="162"/>
        <end position="191"/>
    </location>
</feature>
<evidence type="ECO:0000256" key="7">
    <source>
        <dbReference type="ARBA" id="ARBA00026057"/>
    </source>
</evidence>
<reference evidence="13 14" key="1">
    <citation type="submission" date="2019-07" db="EMBL/GenBank/DDBJ databases">
        <title>New species of Amycolatopsis and Streptomyces.</title>
        <authorList>
            <person name="Duangmal K."/>
            <person name="Teo W.F.A."/>
            <person name="Lipun K."/>
        </authorList>
    </citation>
    <scope>NUCLEOTIDE SEQUENCE [LARGE SCALE GENOMIC DNA]</scope>
    <source>
        <strain evidence="13 14">JCM 30562</strain>
    </source>
</reference>
<proteinExistence type="inferred from homology"/>
<dbReference type="PROSITE" id="PS50151">
    <property type="entry name" value="UVR"/>
    <property type="match status" value="1"/>
</dbReference>
<dbReference type="Pfam" id="PF02861">
    <property type="entry name" value="Clp_N"/>
    <property type="match status" value="1"/>
</dbReference>
<dbReference type="SMART" id="SM01086">
    <property type="entry name" value="ClpB_D2-small"/>
    <property type="match status" value="1"/>
</dbReference>
<dbReference type="InterPro" id="IPR001943">
    <property type="entry name" value="UVR_dom"/>
</dbReference>
<keyword evidence="5" id="KW-0346">Stress response</keyword>
<dbReference type="PROSITE" id="PS51903">
    <property type="entry name" value="CLP_R"/>
    <property type="match status" value="1"/>
</dbReference>
<dbReference type="EMBL" id="VJZA01000078">
    <property type="protein sequence ID" value="TVT17472.1"/>
    <property type="molecule type" value="Genomic_DNA"/>
</dbReference>
<dbReference type="InterPro" id="IPR027417">
    <property type="entry name" value="P-loop_NTPase"/>
</dbReference>
<dbReference type="FunFam" id="3.40.50.300:FF:000010">
    <property type="entry name" value="Chaperone clpB 1, putative"/>
    <property type="match status" value="1"/>
</dbReference>
<dbReference type="InterPro" id="IPR041546">
    <property type="entry name" value="ClpA/ClpB_AAA_lid"/>
</dbReference>
<dbReference type="GO" id="GO:0005737">
    <property type="term" value="C:cytoplasm"/>
    <property type="evidence" value="ECO:0007669"/>
    <property type="project" value="TreeGrafter"/>
</dbReference>
<keyword evidence="2 8" id="KW-0677">Repeat</keyword>
<dbReference type="InterPro" id="IPR050130">
    <property type="entry name" value="ClpA_ClpB"/>
</dbReference>
<feature type="coiled-coil region" evidence="9">
    <location>
        <begin position="440"/>
        <end position="486"/>
    </location>
</feature>
<protein>
    <submittedName>
        <fullName evidence="13">ATP-dependent Clp protease ATP-binding subunit</fullName>
    </submittedName>
</protein>
<evidence type="ECO:0000259" key="12">
    <source>
        <dbReference type="PROSITE" id="PS51903"/>
    </source>
</evidence>
<comment type="caution">
    <text evidence="13">The sequence shown here is derived from an EMBL/GenBank/DDBJ whole genome shotgun (WGS) entry which is preliminary data.</text>
</comment>
<dbReference type="InterPro" id="IPR003959">
    <property type="entry name" value="ATPase_AAA_core"/>
</dbReference>
<dbReference type="GO" id="GO:0005524">
    <property type="term" value="F:ATP binding"/>
    <property type="evidence" value="ECO:0007669"/>
    <property type="project" value="UniProtKB-KW"/>
</dbReference>
<comment type="similarity">
    <text evidence="1">Belongs to the ClpA/ClpB family.</text>
</comment>
<evidence type="ECO:0000259" key="11">
    <source>
        <dbReference type="PROSITE" id="PS50151"/>
    </source>
</evidence>
<dbReference type="GO" id="GO:0008233">
    <property type="term" value="F:peptidase activity"/>
    <property type="evidence" value="ECO:0007669"/>
    <property type="project" value="UniProtKB-KW"/>
</dbReference>
<evidence type="ECO:0000256" key="5">
    <source>
        <dbReference type="ARBA" id="ARBA00023016"/>
    </source>
</evidence>
<dbReference type="GO" id="GO:0006508">
    <property type="term" value="P:proteolysis"/>
    <property type="evidence" value="ECO:0007669"/>
    <property type="project" value="UniProtKB-KW"/>
</dbReference>
<keyword evidence="13" id="KW-0378">Hydrolase</keyword>
<evidence type="ECO:0000313" key="14">
    <source>
        <dbReference type="Proteomes" id="UP000318578"/>
    </source>
</evidence>
<sequence>MTGFFPGGAGSSPFDQFLAQFFGNAMPGRRPQSVDITRLLTDQARELVSDAATKAAEQGRDDVDTEHLLWAATQVPVTRQLLENAGAKPEAIAGEIDRQAGPGAEHSTPTTLAPGAKRALLDAHGIARSMGSSYIGPQHLLLALSVNPQSAAGRILAHAGANPQSLQNEPPGRGPQPSAAPQRGDTPTLDQYGRDLTAQAREGDIDPVVGRDEEIEQTVEVLSRRTKNNPVLIGEAGVGKTAIVEGLAQRLADGDVPDTLAGRRVVQLDLTAMVAGTRYRGDFEERMTNLLTEIRQHRDELIVFIDELHTVVGAGSSEGSMGAGNMLKPALARGELHIVGATTLDEYRQNIENDPALERRFQPILVPEPSVEDTIAILHGLRDRYEAHHQVRFTDEALVAAADLSDRYLTDRFLPDKAIDLVDQAGARVRLRSGRRPNQVRELENRLEKLTRDKEQAIAEEDFERASRTRDEIAALREQIQQADSDGRPSGTLEVRPDDIAEVVSRLTGVPVSQLTEAERDRLLRLEEHLHDRIVGQNEAVSAVAEAVRRSRAGLSEPDRPFGSFLFLGPTGVGKTELARALAEALFGEQDRMIRIDMSEYGERHTVSRLIGAPPGYVGYEEAGQLTEAVRRRPYSVVLLDEVEKAHPEIFNVLLQVLDDGRLTDGRGRTVNFSNTVLIMTSNIGSELIVSGTQGALGFGRADESDTERPLRERLMRRLRETFRPEFLNRIDEIIVFRKLEAEQLEQITELLLEQTKRRAHAQDVTVEFTPEAVRWLARTGYQPEFGARPMRRTIQREVDNQLSTLMLRGDIGPGSLVRVSAGEQGLSFDVSATTGGRTP</sequence>
<evidence type="ECO:0000256" key="1">
    <source>
        <dbReference type="ARBA" id="ARBA00008675"/>
    </source>
</evidence>
<gene>
    <name evidence="13" type="ORF">FNH06_31230</name>
</gene>
<dbReference type="GO" id="GO:0034605">
    <property type="term" value="P:cellular response to heat"/>
    <property type="evidence" value="ECO:0007669"/>
    <property type="project" value="TreeGrafter"/>
</dbReference>
<dbReference type="InterPro" id="IPR036628">
    <property type="entry name" value="Clp_N_dom_sf"/>
</dbReference>
<organism evidence="13 14">
    <name type="scientific">Amycolatopsis acidiphila</name>
    <dbReference type="NCBI Taxonomy" id="715473"/>
    <lineage>
        <taxon>Bacteria</taxon>
        <taxon>Bacillati</taxon>
        <taxon>Actinomycetota</taxon>
        <taxon>Actinomycetes</taxon>
        <taxon>Pseudonocardiales</taxon>
        <taxon>Pseudonocardiaceae</taxon>
        <taxon>Amycolatopsis</taxon>
    </lineage>
</organism>
<dbReference type="SUPFAM" id="SSF52540">
    <property type="entry name" value="P-loop containing nucleoside triphosphate hydrolases"/>
    <property type="match status" value="2"/>
</dbReference>
<dbReference type="AlphaFoldDB" id="A0A557ZZP4"/>
<keyword evidence="13" id="KW-0645">Protease</keyword>
<dbReference type="PROSITE" id="PS00871">
    <property type="entry name" value="CLPAB_2"/>
    <property type="match status" value="1"/>
</dbReference>
<feature type="domain" description="Clp R" evidence="12">
    <location>
        <begin position="36"/>
        <end position="178"/>
    </location>
</feature>
<dbReference type="PANTHER" id="PTHR11638">
    <property type="entry name" value="ATP-DEPENDENT CLP PROTEASE"/>
    <property type="match status" value="1"/>
</dbReference>
<feature type="domain" description="UVR" evidence="11">
    <location>
        <begin position="444"/>
        <end position="479"/>
    </location>
</feature>
<keyword evidence="4 13" id="KW-0067">ATP-binding</keyword>
<dbReference type="InterPro" id="IPR004176">
    <property type="entry name" value="Clp_R_N"/>
</dbReference>
<dbReference type="Gene3D" id="1.10.8.60">
    <property type="match status" value="2"/>
</dbReference>